<evidence type="ECO:0000313" key="2">
    <source>
        <dbReference type="Proteomes" id="UP000055048"/>
    </source>
</evidence>
<evidence type="ECO:0000313" key="1">
    <source>
        <dbReference type="EMBL" id="KRX33068.1"/>
    </source>
</evidence>
<name>A0A0V0T286_9BILA</name>
<dbReference type="EMBL" id="JYDJ01000929">
    <property type="protein sequence ID" value="KRX33068.1"/>
    <property type="molecule type" value="Genomic_DNA"/>
</dbReference>
<sequence>MTRNTLCHGTTKKELSRELQLMIKLKCNILDLSSNLEDFVIEPVEVYMSANVVRH</sequence>
<protein>
    <submittedName>
        <fullName evidence="1">Uncharacterized protein</fullName>
    </submittedName>
</protein>
<accession>A0A0V0T286</accession>
<proteinExistence type="predicted"/>
<dbReference type="AlphaFoldDB" id="A0A0V0T286"/>
<gene>
    <name evidence="1" type="ORF">T05_16249</name>
</gene>
<organism evidence="1 2">
    <name type="scientific">Trichinella murrelli</name>
    <dbReference type="NCBI Taxonomy" id="144512"/>
    <lineage>
        <taxon>Eukaryota</taxon>
        <taxon>Metazoa</taxon>
        <taxon>Ecdysozoa</taxon>
        <taxon>Nematoda</taxon>
        <taxon>Enoplea</taxon>
        <taxon>Dorylaimia</taxon>
        <taxon>Trichinellida</taxon>
        <taxon>Trichinellidae</taxon>
        <taxon>Trichinella</taxon>
    </lineage>
</organism>
<reference evidence="1 2" key="1">
    <citation type="submission" date="2015-01" db="EMBL/GenBank/DDBJ databases">
        <title>Evolution of Trichinella species and genotypes.</title>
        <authorList>
            <person name="Korhonen P.K."/>
            <person name="Edoardo P."/>
            <person name="Giuseppe L.R."/>
            <person name="Gasser R.B."/>
        </authorList>
    </citation>
    <scope>NUCLEOTIDE SEQUENCE [LARGE SCALE GENOMIC DNA]</scope>
    <source>
        <strain evidence="1">ISS417</strain>
    </source>
</reference>
<comment type="caution">
    <text evidence="1">The sequence shown here is derived from an EMBL/GenBank/DDBJ whole genome shotgun (WGS) entry which is preliminary data.</text>
</comment>
<keyword evidence="2" id="KW-1185">Reference proteome</keyword>
<dbReference type="Proteomes" id="UP000055048">
    <property type="component" value="Unassembled WGS sequence"/>
</dbReference>